<dbReference type="PANTHER" id="PTHR23079:SF55">
    <property type="entry name" value="RNA-DIRECTED RNA POLYMERASE"/>
    <property type="match status" value="1"/>
</dbReference>
<comment type="similarity">
    <text evidence="1">Belongs to the RdRP family.</text>
</comment>
<feature type="region of interest" description="Disordered" evidence="2">
    <location>
        <begin position="366"/>
        <end position="433"/>
    </location>
</feature>
<sequence length="836" mass="92694">MHRARYHHKTGTPLYFHGTRLSAGCVAAYVPSAVRDDLSLGRQEKNLLDGAKVFFEECRLNRRMVTILDIPRRCVEILIQGESVDEVFKVSVRFKRLAGPLRFLRNSQGENVPLIAARLREPPRVFSARAPVTSLAGRLAGQEAVRRLHTVLGGVMSDDDRFEWEEQSAAQSLTAELPRLLSEVSWERTVDFSPHQTLGSAFVLVLRVETEGTERALKEPAVWEDLEDFRLVERFWGHGGGSAHSQLQLGSQAGDAICSLPVWVGKEGDVAGEVNVCEVVGRRTERVDQWLGGQHRNVCWAIRALVDRGVISRWTLGEVVVEFLCGIAEETGEEAVVTILEALRECRPVECDPLIELRRYMRAEGLLPDDESEGEKEEEEEGHGRAPPAKKMKLSHEEKRGSGYDVQMEESSEETRNWGGEGGEEDESPPSHCMKVPRLLVTPLREMALPPETEVSNRVVRHFVSTEGFAPFDFLRVAFGDESGAPLFGGDARLSERVDRLLRDGVSVCGRTYRFLAFSSSQLREQSVWMVCCPSVASSLSAHRWNSPEKLREWMGNFSSIKTAAKYAARVGQCFSTTVPAAPVCEAAPLPRYPFRRLLSASTGPLGPSAAAAGVKKIEDVERDGYIFSDGTGSISKELLRRCLTTVPFHMEDVEEVSILQICMGGAKGTLVMNPSLPRPGESAHVEIRQSMLKFEAELSNLEVVAVGQVVPYYLNRNVIFVLTHRGVPAQAFINRQRRWIRALDSMLSSRSDAAAMIHTLGGVDTWTVRVLGALLRVPGGPSPSSDPFVRGCLLAARLHQLTQLRRKCRLFIREGAVLMGGMDETGKLPEGCVFF</sequence>
<dbReference type="GO" id="GO:0030422">
    <property type="term" value="P:siRNA processing"/>
    <property type="evidence" value="ECO:0007669"/>
    <property type="project" value="TreeGrafter"/>
</dbReference>
<comment type="catalytic activity">
    <reaction evidence="1">
        <text>RNA(n) + a ribonucleoside 5'-triphosphate = RNA(n+1) + diphosphate</text>
        <dbReference type="Rhea" id="RHEA:21248"/>
        <dbReference type="Rhea" id="RHEA-COMP:14527"/>
        <dbReference type="Rhea" id="RHEA-COMP:17342"/>
        <dbReference type="ChEBI" id="CHEBI:33019"/>
        <dbReference type="ChEBI" id="CHEBI:61557"/>
        <dbReference type="ChEBI" id="CHEBI:140395"/>
        <dbReference type="EC" id="2.7.7.48"/>
    </reaction>
</comment>
<feature type="compositionally biased region" description="Acidic residues" evidence="2">
    <location>
        <begin position="367"/>
        <end position="381"/>
    </location>
</feature>
<dbReference type="AlphaFoldDB" id="A0A0G4H0D5"/>
<dbReference type="GO" id="GO:0003723">
    <property type="term" value="F:RNA binding"/>
    <property type="evidence" value="ECO:0007669"/>
    <property type="project" value="UniProtKB-KW"/>
</dbReference>
<proteinExistence type="inferred from homology"/>
<evidence type="ECO:0000256" key="1">
    <source>
        <dbReference type="RuleBase" id="RU363098"/>
    </source>
</evidence>
<dbReference type="InterPro" id="IPR007855">
    <property type="entry name" value="RDRP"/>
</dbReference>
<dbReference type="VEuPathDB" id="CryptoDB:Cvel_24111"/>
<name>A0A0G4H0D5_9ALVE</name>
<organism evidence="4">
    <name type="scientific">Chromera velia CCMP2878</name>
    <dbReference type="NCBI Taxonomy" id="1169474"/>
    <lineage>
        <taxon>Eukaryota</taxon>
        <taxon>Sar</taxon>
        <taxon>Alveolata</taxon>
        <taxon>Colpodellida</taxon>
        <taxon>Chromeraceae</taxon>
        <taxon>Chromera</taxon>
    </lineage>
</organism>
<dbReference type="InterPro" id="IPR057596">
    <property type="entry name" value="RDRP_core"/>
</dbReference>
<keyword evidence="1" id="KW-0548">Nucleotidyltransferase</keyword>
<dbReference type="PANTHER" id="PTHR23079">
    <property type="entry name" value="RNA-DEPENDENT RNA POLYMERASE"/>
    <property type="match status" value="1"/>
</dbReference>
<keyword evidence="1" id="KW-0694">RNA-binding</keyword>
<dbReference type="EC" id="2.7.7.48" evidence="1"/>
<accession>A0A0G4H0D5</accession>
<feature type="domain" description="RDRP core" evidence="3">
    <location>
        <begin position="441"/>
        <end position="835"/>
    </location>
</feature>
<dbReference type="Pfam" id="PF05183">
    <property type="entry name" value="RdRP"/>
    <property type="match status" value="1"/>
</dbReference>
<protein>
    <recommendedName>
        <fullName evidence="1">RNA-dependent RNA polymerase</fullName>
        <ecNumber evidence="1">2.7.7.48</ecNumber>
    </recommendedName>
</protein>
<dbReference type="GO" id="GO:0003968">
    <property type="term" value="F:RNA-directed RNA polymerase activity"/>
    <property type="evidence" value="ECO:0007669"/>
    <property type="project" value="UniProtKB-KW"/>
</dbReference>
<dbReference type="GO" id="GO:0031380">
    <property type="term" value="C:nuclear RNA-directed RNA polymerase complex"/>
    <property type="evidence" value="ECO:0007669"/>
    <property type="project" value="TreeGrafter"/>
</dbReference>
<keyword evidence="1" id="KW-0808">Transferase</keyword>
<evidence type="ECO:0000256" key="2">
    <source>
        <dbReference type="SAM" id="MobiDB-lite"/>
    </source>
</evidence>
<dbReference type="EMBL" id="CDMZ01001732">
    <property type="protein sequence ID" value="CEM36768.1"/>
    <property type="molecule type" value="Genomic_DNA"/>
</dbReference>
<evidence type="ECO:0000259" key="3">
    <source>
        <dbReference type="Pfam" id="PF05183"/>
    </source>
</evidence>
<gene>
    <name evidence="4" type="ORF">Cvel_24111</name>
</gene>
<evidence type="ECO:0000313" key="4">
    <source>
        <dbReference type="EMBL" id="CEM36768.1"/>
    </source>
</evidence>
<keyword evidence="1" id="KW-0696">RNA-directed RNA polymerase</keyword>
<reference evidence="4" key="1">
    <citation type="submission" date="2014-11" db="EMBL/GenBank/DDBJ databases">
        <authorList>
            <person name="Otto D Thomas"/>
            <person name="Naeem Raeece"/>
        </authorList>
    </citation>
    <scope>NUCLEOTIDE SEQUENCE</scope>
</reference>